<feature type="transmembrane region" description="Helical" evidence="7">
    <location>
        <begin position="137"/>
        <end position="158"/>
    </location>
</feature>
<feature type="transmembrane region" description="Helical" evidence="7">
    <location>
        <begin position="187"/>
        <end position="215"/>
    </location>
</feature>
<reference evidence="10 11" key="1">
    <citation type="journal article" date="2000" name="DNA Res.">
        <title>Complete genome structure of the nitrogen-fixing symbiotic bacterium Mesorhizobium loti.</title>
        <authorList>
            <person name="Kaneko T."/>
            <person name="Nakamura Y."/>
            <person name="Sato S."/>
            <person name="Asamizu E."/>
            <person name="Kato T."/>
            <person name="Sasamoto S."/>
            <person name="Watanabe A."/>
            <person name="Idesawa K."/>
            <person name="Ishikawa A."/>
            <person name="Kawashima K."/>
            <person name="Kimura T."/>
            <person name="Kishida Y."/>
            <person name="Kiyokawa C."/>
            <person name="Kohara M."/>
            <person name="Matsumoto M."/>
            <person name="Matsuno A."/>
            <person name="Mochizuki Y."/>
            <person name="Nakayama S."/>
            <person name="Nakazaki N."/>
            <person name="Shimpo S."/>
            <person name="Sugimoto M."/>
            <person name="Takeuchi C."/>
            <person name="Yamada M."/>
            <person name="Tabata S."/>
        </authorList>
    </citation>
    <scope>NUCLEOTIDE SEQUENCE [LARGE SCALE GENOMIC DNA]</scope>
    <source>
        <strain evidence="11">LMG 29417 / CECT 9101 / MAFF 303099</strain>
    </source>
</reference>
<evidence type="ECO:0000256" key="1">
    <source>
        <dbReference type="ARBA" id="ARBA00004651"/>
    </source>
</evidence>
<evidence type="ECO:0000256" key="2">
    <source>
        <dbReference type="ARBA" id="ARBA00022448"/>
    </source>
</evidence>
<feature type="transmembrane region" description="Helical" evidence="7">
    <location>
        <begin position="298"/>
        <end position="315"/>
    </location>
</feature>
<keyword evidence="6 7" id="KW-0472">Membrane</keyword>
<feature type="transmembrane region" description="Helical" evidence="7">
    <location>
        <begin position="41"/>
        <end position="65"/>
    </location>
</feature>
<evidence type="ECO:0000256" key="7">
    <source>
        <dbReference type="RuleBase" id="RU363032"/>
    </source>
</evidence>
<feature type="region of interest" description="Disordered" evidence="8">
    <location>
        <begin position="1"/>
        <end position="25"/>
    </location>
</feature>
<dbReference type="SUPFAM" id="SSF161098">
    <property type="entry name" value="MetI-like"/>
    <property type="match status" value="1"/>
</dbReference>
<dbReference type="GO" id="GO:0055085">
    <property type="term" value="P:transmembrane transport"/>
    <property type="evidence" value="ECO:0007669"/>
    <property type="project" value="InterPro"/>
</dbReference>
<evidence type="ECO:0000256" key="3">
    <source>
        <dbReference type="ARBA" id="ARBA00022475"/>
    </source>
</evidence>
<dbReference type="InterPro" id="IPR000515">
    <property type="entry name" value="MetI-like"/>
</dbReference>
<dbReference type="GO" id="GO:0005886">
    <property type="term" value="C:plasma membrane"/>
    <property type="evidence" value="ECO:0007669"/>
    <property type="project" value="UniProtKB-SubCell"/>
</dbReference>
<gene>
    <name evidence="10" type="ordered locus">mll7153</name>
</gene>
<dbReference type="PANTHER" id="PTHR43005:SF1">
    <property type="entry name" value="SPERMIDINE_PUTRESCINE TRANSPORT SYSTEM PERMEASE PROTEIN"/>
    <property type="match status" value="1"/>
</dbReference>
<organism evidence="10 11">
    <name type="scientific">Mesorhizobium japonicum (strain LMG 29417 / CECT 9101 / MAFF 303099)</name>
    <name type="common">Mesorhizobium loti (strain MAFF 303099)</name>
    <dbReference type="NCBI Taxonomy" id="266835"/>
    <lineage>
        <taxon>Bacteria</taxon>
        <taxon>Pseudomonadati</taxon>
        <taxon>Pseudomonadota</taxon>
        <taxon>Alphaproteobacteria</taxon>
        <taxon>Hyphomicrobiales</taxon>
        <taxon>Phyllobacteriaceae</taxon>
        <taxon>Mesorhizobium</taxon>
    </lineage>
</organism>
<keyword evidence="5 7" id="KW-1133">Transmembrane helix</keyword>
<evidence type="ECO:0000313" key="10">
    <source>
        <dbReference type="EMBL" id="BAB53312.1"/>
    </source>
</evidence>
<proteinExistence type="inferred from homology"/>
<comment type="subcellular location">
    <subcellularLocation>
        <location evidence="1 7">Cell membrane</location>
        <topology evidence="1 7">Multi-pass membrane protein</topology>
    </subcellularLocation>
</comment>
<feature type="domain" description="ABC transmembrane type-1" evidence="9">
    <location>
        <begin position="100"/>
        <end position="314"/>
    </location>
</feature>
<feature type="transmembrane region" description="Helical" evidence="7">
    <location>
        <begin position="236"/>
        <end position="255"/>
    </location>
</feature>
<dbReference type="eggNOG" id="COG1175">
    <property type="taxonomic scope" value="Bacteria"/>
</dbReference>
<evidence type="ECO:0000259" key="9">
    <source>
        <dbReference type="PROSITE" id="PS50928"/>
    </source>
</evidence>
<evidence type="ECO:0000256" key="6">
    <source>
        <dbReference type="ARBA" id="ARBA00023136"/>
    </source>
</evidence>
<keyword evidence="2 7" id="KW-0813">Transport</keyword>
<keyword evidence="4 7" id="KW-0812">Transmembrane</keyword>
<dbReference type="KEGG" id="mlo:mll7153"/>
<dbReference type="CDD" id="cd06261">
    <property type="entry name" value="TM_PBP2"/>
    <property type="match status" value="1"/>
</dbReference>
<dbReference type="EMBL" id="BA000012">
    <property type="protein sequence ID" value="BAB53312.1"/>
    <property type="molecule type" value="Genomic_DNA"/>
</dbReference>
<accession>Q986Z1</accession>
<evidence type="ECO:0000256" key="5">
    <source>
        <dbReference type="ARBA" id="ARBA00022989"/>
    </source>
</evidence>
<protein>
    <submittedName>
        <fullName evidence="10">Sugar ABC transporter, permease protein</fullName>
    </submittedName>
</protein>
<evidence type="ECO:0000256" key="8">
    <source>
        <dbReference type="SAM" id="MobiDB-lite"/>
    </source>
</evidence>
<keyword evidence="3" id="KW-1003">Cell membrane</keyword>
<dbReference type="Proteomes" id="UP000000552">
    <property type="component" value="Chromosome"/>
</dbReference>
<dbReference type="PROSITE" id="PS50928">
    <property type="entry name" value="ABC_TM1"/>
    <property type="match status" value="1"/>
</dbReference>
<dbReference type="Pfam" id="PF00528">
    <property type="entry name" value="BPD_transp_1"/>
    <property type="match status" value="1"/>
</dbReference>
<feature type="transmembrane region" description="Helical" evidence="7">
    <location>
        <begin position="104"/>
        <end position="125"/>
    </location>
</feature>
<evidence type="ECO:0000313" key="11">
    <source>
        <dbReference type="Proteomes" id="UP000000552"/>
    </source>
</evidence>
<dbReference type="HOGENOM" id="CLU_016047_0_3_5"/>
<dbReference type="PANTHER" id="PTHR43005">
    <property type="entry name" value="BLR7065 PROTEIN"/>
    <property type="match status" value="1"/>
</dbReference>
<dbReference type="InterPro" id="IPR035906">
    <property type="entry name" value="MetI-like_sf"/>
</dbReference>
<name>Q986Z1_RHILO</name>
<comment type="similarity">
    <text evidence="7">Belongs to the binding-protein-dependent transport system permease family.</text>
</comment>
<dbReference type="AlphaFoldDB" id="Q986Z1"/>
<sequence>MGEAIASRRKLRDAHHLSAPRPRNAKPNRILMKGFKPSAPFLLLLPAFIVLAAVVVVPLLLSLYSSFTPFRLTKPETFFVFVGFRNYLSILANTDFWWAFGRTVLLLTIALNLEMLLGLGLAMLVEKATRGQRILRTLMMFPMMFSPILVGFQFKFMFNDNIGLVNNALQSLGITQDAIPWLIEGHLAFIAISIAEIWSSTAIFAILILAGLLAMPKEPIEAARVDGCTPWQTFRYVTWPFVMPFAYIAMTIRSLDVARAYDIVKIMTDGGPAGRTELLWTLVARTAYSDGRMGMANAMAYFSILLSIAFTVYFFNKLAAARTQIGAEW</sequence>
<dbReference type="Gene3D" id="1.10.3720.10">
    <property type="entry name" value="MetI-like"/>
    <property type="match status" value="1"/>
</dbReference>
<evidence type="ECO:0000256" key="4">
    <source>
        <dbReference type="ARBA" id="ARBA00022692"/>
    </source>
</evidence>